<dbReference type="NCBIfam" id="TIGR01549">
    <property type="entry name" value="HAD-SF-IA-v1"/>
    <property type="match status" value="1"/>
</dbReference>
<dbReference type="SFLD" id="SFLDS00003">
    <property type="entry name" value="Haloacid_Dehalogenase"/>
    <property type="match status" value="1"/>
</dbReference>
<dbReference type="AlphaFoldDB" id="A0A976IH27"/>
<protein>
    <submittedName>
        <fullName evidence="1">Uncharacterized protein</fullName>
    </submittedName>
</protein>
<evidence type="ECO:0000313" key="2">
    <source>
        <dbReference type="Proteomes" id="UP000294530"/>
    </source>
</evidence>
<dbReference type="GO" id="GO:0005634">
    <property type="term" value="C:nucleus"/>
    <property type="evidence" value="ECO:0007669"/>
    <property type="project" value="TreeGrafter"/>
</dbReference>
<gene>
    <name evidence="1" type="ORF">CCR75_001803</name>
</gene>
<sequence length="252" mass="28726">MRTWQYLTLDATGTLLRPAEAIGATYLRFWEAESGNSFSSSRRTVLTKALTAHFPSEFRMLSQRRPNFGSDGTDPSAFTWWRDLVIRVMNRAEVFICTSINTEQSERFTSQLYAHFGRPEAWSVFDDVRPTLELLQKSGVPMGVFSNFDERLEPLLVGLGLRDFFYVVTKSYDQPHMKPHASIFNSTFKNLQGNGERVVPSNFLHVGDHLTKDYKAARAVGAQALLLCRESQKPPILEAKDLIDTLQQIVYH</sequence>
<dbReference type="Pfam" id="PF00702">
    <property type="entry name" value="Hydrolase"/>
    <property type="match status" value="1"/>
</dbReference>
<dbReference type="PANTHER" id="PTHR46191:SF2">
    <property type="entry name" value="HALOACID DEHALOGENASE-LIKE HYDROLASE DOMAIN-CONTAINING PROTEIN 3"/>
    <property type="match status" value="1"/>
</dbReference>
<dbReference type="InterPro" id="IPR051828">
    <property type="entry name" value="HAD-like_hydrolase_domain"/>
</dbReference>
<dbReference type="Proteomes" id="UP000294530">
    <property type="component" value="Unassembled WGS sequence"/>
</dbReference>
<dbReference type="Gene3D" id="3.40.50.1000">
    <property type="entry name" value="HAD superfamily/HAD-like"/>
    <property type="match status" value="1"/>
</dbReference>
<name>A0A976IH27_BRELC</name>
<dbReference type="SUPFAM" id="SSF56784">
    <property type="entry name" value="HAD-like"/>
    <property type="match status" value="1"/>
</dbReference>
<evidence type="ECO:0000313" key="1">
    <source>
        <dbReference type="EMBL" id="TDH71489.1"/>
    </source>
</evidence>
<organism evidence="1 2">
    <name type="scientific">Bremia lactucae</name>
    <name type="common">Lettuce downy mildew</name>
    <dbReference type="NCBI Taxonomy" id="4779"/>
    <lineage>
        <taxon>Eukaryota</taxon>
        <taxon>Sar</taxon>
        <taxon>Stramenopiles</taxon>
        <taxon>Oomycota</taxon>
        <taxon>Peronosporomycetes</taxon>
        <taxon>Peronosporales</taxon>
        <taxon>Peronosporaceae</taxon>
        <taxon>Bremia</taxon>
    </lineage>
</organism>
<accession>A0A976IH27</accession>
<dbReference type="Gene3D" id="1.10.150.720">
    <property type="entry name" value="Haloacid dehalogenase-like hydrolase"/>
    <property type="match status" value="1"/>
</dbReference>
<dbReference type="OrthoDB" id="444127at2759"/>
<dbReference type="RefSeq" id="XP_067820988.1">
    <property type="nucleotide sequence ID" value="XM_067959904.1"/>
</dbReference>
<dbReference type="KEGG" id="blac:94345575"/>
<dbReference type="InterPro" id="IPR044924">
    <property type="entry name" value="HAD-SF_hydro_IA_REG-2-like_cap"/>
</dbReference>
<dbReference type="EMBL" id="SHOA02000015">
    <property type="protein sequence ID" value="TDH71489.1"/>
    <property type="molecule type" value="Genomic_DNA"/>
</dbReference>
<proteinExistence type="predicted"/>
<dbReference type="InterPro" id="IPR006439">
    <property type="entry name" value="HAD-SF_hydro_IA"/>
</dbReference>
<reference evidence="1 2" key="1">
    <citation type="journal article" date="2021" name="Genome Biol.">
        <title>AFLAP: assembly-free linkage analysis pipeline using k-mers from genome sequencing data.</title>
        <authorList>
            <person name="Fletcher K."/>
            <person name="Zhang L."/>
            <person name="Gil J."/>
            <person name="Han R."/>
            <person name="Cavanaugh K."/>
            <person name="Michelmore R."/>
        </authorList>
    </citation>
    <scope>NUCLEOTIDE SEQUENCE [LARGE SCALE GENOMIC DNA]</scope>
    <source>
        <strain evidence="1 2">SF5</strain>
    </source>
</reference>
<dbReference type="InterPro" id="IPR023214">
    <property type="entry name" value="HAD_sf"/>
</dbReference>
<dbReference type="InterPro" id="IPR036412">
    <property type="entry name" value="HAD-like_sf"/>
</dbReference>
<keyword evidence="2" id="KW-1185">Reference proteome</keyword>
<dbReference type="SFLD" id="SFLDG01129">
    <property type="entry name" value="C1.5:_HAD__Beta-PGM__Phosphata"/>
    <property type="match status" value="1"/>
</dbReference>
<dbReference type="GeneID" id="94345575"/>
<comment type="caution">
    <text evidence="1">The sequence shown here is derived from an EMBL/GenBank/DDBJ whole genome shotgun (WGS) entry which is preliminary data.</text>
</comment>
<dbReference type="PANTHER" id="PTHR46191">
    <property type="match status" value="1"/>
</dbReference>